<dbReference type="EC" id="2.7.13.3" evidence="3"/>
<evidence type="ECO:0000313" key="21">
    <source>
        <dbReference type="Proteomes" id="UP000321595"/>
    </source>
</evidence>
<keyword evidence="15" id="KW-0175">Coiled coil</keyword>
<feature type="domain" description="Response regulatory" evidence="17">
    <location>
        <begin position="662"/>
        <end position="777"/>
    </location>
</feature>
<dbReference type="Pfam" id="PF02518">
    <property type="entry name" value="HATPase_c"/>
    <property type="match status" value="1"/>
</dbReference>
<keyword evidence="13" id="KW-0472">Membrane</keyword>
<dbReference type="PROSITE" id="PS50112">
    <property type="entry name" value="PAS"/>
    <property type="match status" value="2"/>
</dbReference>
<dbReference type="SMART" id="SM00387">
    <property type="entry name" value="HATPase_c"/>
    <property type="match status" value="1"/>
</dbReference>
<reference evidence="20 21" key="1">
    <citation type="submission" date="2019-08" db="EMBL/GenBank/DDBJ databases">
        <authorList>
            <person name="Liang Q."/>
        </authorList>
    </citation>
    <scope>NUCLEOTIDE SEQUENCE [LARGE SCALE GENOMIC DNA]</scope>
    <source>
        <strain evidence="20 21">V1718</strain>
    </source>
</reference>
<evidence type="ECO:0000256" key="10">
    <source>
        <dbReference type="ARBA" id="ARBA00022741"/>
    </source>
</evidence>
<keyword evidence="4" id="KW-1003">Cell membrane</keyword>
<keyword evidence="8" id="KW-0812">Transmembrane</keyword>
<dbReference type="PROSITE" id="PS50110">
    <property type="entry name" value="RESPONSE_REGULATORY"/>
    <property type="match status" value="1"/>
</dbReference>
<dbReference type="SUPFAM" id="SSF55874">
    <property type="entry name" value="ATPase domain of HSP90 chaperone/DNA topoisomerase II/histidine kinase"/>
    <property type="match status" value="1"/>
</dbReference>
<dbReference type="FunFam" id="2.10.70.100:FF:000001">
    <property type="entry name" value="Sensory transduction histidine kinase"/>
    <property type="match status" value="1"/>
</dbReference>
<dbReference type="Gene3D" id="2.10.70.100">
    <property type="match status" value="3"/>
</dbReference>
<comment type="catalytic activity">
    <reaction evidence="1">
        <text>ATP + protein L-histidine = ADP + protein N-phospho-L-histidine.</text>
        <dbReference type="EC" id="2.7.13.3"/>
    </reaction>
</comment>
<evidence type="ECO:0000256" key="4">
    <source>
        <dbReference type="ARBA" id="ARBA00022475"/>
    </source>
</evidence>
<dbReference type="Gene3D" id="3.30.450.20">
    <property type="entry name" value="PAS domain"/>
    <property type="match status" value="3"/>
</dbReference>
<keyword evidence="10" id="KW-0547">Nucleotide-binding</keyword>
<proteinExistence type="predicted"/>
<evidence type="ECO:0000259" key="17">
    <source>
        <dbReference type="PROSITE" id="PS50110"/>
    </source>
</evidence>
<feature type="domain" description="Histidine kinase" evidence="16">
    <location>
        <begin position="425"/>
        <end position="642"/>
    </location>
</feature>
<dbReference type="PANTHER" id="PTHR43304:SF1">
    <property type="entry name" value="PAC DOMAIN-CONTAINING PROTEIN"/>
    <property type="match status" value="1"/>
</dbReference>
<evidence type="ECO:0000256" key="2">
    <source>
        <dbReference type="ARBA" id="ARBA00004429"/>
    </source>
</evidence>
<dbReference type="InterPro" id="IPR000700">
    <property type="entry name" value="PAS-assoc_C"/>
</dbReference>
<dbReference type="SMART" id="SM00091">
    <property type="entry name" value="PAS"/>
    <property type="match status" value="3"/>
</dbReference>
<dbReference type="InterPro" id="IPR003594">
    <property type="entry name" value="HATPase_dom"/>
</dbReference>
<dbReference type="CDD" id="cd00082">
    <property type="entry name" value="HisKA"/>
    <property type="match status" value="1"/>
</dbReference>
<dbReference type="InterPro" id="IPR052162">
    <property type="entry name" value="Sensor_kinase/Photoreceptor"/>
</dbReference>
<keyword evidence="7" id="KW-0808">Transferase</keyword>
<dbReference type="Pfam" id="PF00512">
    <property type="entry name" value="HisKA"/>
    <property type="match status" value="1"/>
</dbReference>
<dbReference type="InterPro" id="IPR000014">
    <property type="entry name" value="PAS"/>
</dbReference>
<name>A0A5B8XUJ1_9DELT</name>
<dbReference type="SUPFAM" id="SSF55785">
    <property type="entry name" value="PYP-like sensor domain (PAS domain)"/>
    <property type="match status" value="3"/>
</dbReference>
<evidence type="ECO:0000313" key="20">
    <source>
        <dbReference type="EMBL" id="QED27069.1"/>
    </source>
</evidence>
<feature type="modified residue" description="4-aspartylphosphate" evidence="14">
    <location>
        <position position="712"/>
    </location>
</feature>
<keyword evidence="21" id="KW-1185">Reference proteome</keyword>
<dbReference type="InterPro" id="IPR035965">
    <property type="entry name" value="PAS-like_dom_sf"/>
</dbReference>
<accession>A0A5B8XUJ1</accession>
<dbReference type="InterPro" id="IPR013655">
    <property type="entry name" value="PAS_fold_3"/>
</dbReference>
<evidence type="ECO:0000256" key="13">
    <source>
        <dbReference type="ARBA" id="ARBA00023136"/>
    </source>
</evidence>
<dbReference type="CDD" id="cd00130">
    <property type="entry name" value="PAS"/>
    <property type="match status" value="3"/>
</dbReference>
<dbReference type="InterPro" id="IPR003661">
    <property type="entry name" value="HisK_dim/P_dom"/>
</dbReference>
<feature type="domain" description="PAC" evidence="19">
    <location>
        <begin position="202"/>
        <end position="254"/>
    </location>
</feature>
<comment type="subcellular location">
    <subcellularLocation>
        <location evidence="2">Cell inner membrane</location>
        <topology evidence="2">Multi-pass membrane protein</topology>
    </subcellularLocation>
</comment>
<feature type="domain" description="PAS" evidence="18">
    <location>
        <begin position="6"/>
        <end position="76"/>
    </location>
</feature>
<dbReference type="Gene3D" id="1.10.287.130">
    <property type="match status" value="1"/>
</dbReference>
<organism evidence="20 21">
    <name type="scientific">Microvenator marinus</name>
    <dbReference type="NCBI Taxonomy" id="2600177"/>
    <lineage>
        <taxon>Bacteria</taxon>
        <taxon>Deltaproteobacteria</taxon>
        <taxon>Bradymonadales</taxon>
        <taxon>Microvenatoraceae</taxon>
        <taxon>Microvenator</taxon>
    </lineage>
</organism>
<evidence type="ECO:0000256" key="6">
    <source>
        <dbReference type="ARBA" id="ARBA00022553"/>
    </source>
</evidence>
<feature type="domain" description="PAS" evidence="18">
    <location>
        <begin position="126"/>
        <end position="198"/>
    </location>
</feature>
<evidence type="ECO:0000256" key="8">
    <source>
        <dbReference type="ARBA" id="ARBA00022692"/>
    </source>
</evidence>
<dbReference type="EMBL" id="CP042467">
    <property type="protein sequence ID" value="QED27069.1"/>
    <property type="molecule type" value="Genomic_DNA"/>
</dbReference>
<dbReference type="InterPro" id="IPR004358">
    <property type="entry name" value="Sig_transdc_His_kin-like_C"/>
</dbReference>
<dbReference type="GO" id="GO:0000155">
    <property type="term" value="F:phosphorelay sensor kinase activity"/>
    <property type="evidence" value="ECO:0007669"/>
    <property type="project" value="InterPro"/>
</dbReference>
<keyword evidence="11" id="KW-0418">Kinase</keyword>
<feature type="domain" description="PAC" evidence="19">
    <location>
        <begin position="76"/>
        <end position="132"/>
    </location>
</feature>
<dbReference type="Pfam" id="PF08447">
    <property type="entry name" value="PAS_3"/>
    <property type="match status" value="3"/>
</dbReference>
<dbReference type="PRINTS" id="PR00344">
    <property type="entry name" value="BCTRLSENSOR"/>
</dbReference>
<dbReference type="Gene3D" id="3.40.50.2300">
    <property type="match status" value="1"/>
</dbReference>
<dbReference type="NCBIfam" id="TIGR00229">
    <property type="entry name" value="sensory_box"/>
    <property type="match status" value="3"/>
</dbReference>
<dbReference type="InterPro" id="IPR005467">
    <property type="entry name" value="His_kinase_dom"/>
</dbReference>
<evidence type="ECO:0000256" key="9">
    <source>
        <dbReference type="ARBA" id="ARBA00022737"/>
    </source>
</evidence>
<dbReference type="GO" id="GO:0000166">
    <property type="term" value="F:nucleotide binding"/>
    <property type="evidence" value="ECO:0007669"/>
    <property type="project" value="UniProtKB-KW"/>
</dbReference>
<evidence type="ECO:0000256" key="7">
    <source>
        <dbReference type="ARBA" id="ARBA00022679"/>
    </source>
</evidence>
<evidence type="ECO:0000259" key="18">
    <source>
        <dbReference type="PROSITE" id="PS50112"/>
    </source>
</evidence>
<evidence type="ECO:0000256" key="3">
    <source>
        <dbReference type="ARBA" id="ARBA00012438"/>
    </source>
</evidence>
<keyword evidence="9" id="KW-0677">Repeat</keyword>
<sequence length="780" mass="87590">MIERPTVEFLQKVISDAHIGLWEWDPVSNVVYWSPEVYAIFDAPDFDGTLESYESRIHPEDLERLQRAIQEVIERSHAEYRIIHRVIRADRKPCWVESRGTVVRDANGQVERMAGTVWDVTPQLSAEHKLQMALSASNMGLWEWNILVERVIWSKEMAAIYGITPAEFTGTLEDYRARIHPDDWPEIEHRIQCAMADPDYDYYVEHRILRPNGAIRWVEGRGTLVRDEEGQPIRMMGTAWDVTNRKLAKAELEETQAELRRSYEQFDRERRRTEEAVRKSEELLESAGHIAGVGGWEVDLETMYVSWTAETCRIHGVPVGTAPHVDDAIAYYSPESREVIRAHVERALQDGIPYDVELPLIRKDGVQIWVRTEGRAEMENGVAKRLFGVVQDISARRAAEAERQKLYEELLHAKKLESVGRLAGGVAHDFNNIISVILGHAELSLDSLEAGHPLRVELEEIRSAARRSAALTQQLLAFARKQAVSPKVIDLNETVDGMLKMLRRLIGEQITLVWKPGAALKSVLMDPSQVDQILANLCVNARDATDGAGEVLISTSNVQMELGEVPCGEYILLTVKDDGHGIEKETLEHLFEPFFTTKAPGGGTGLGLATVYGIVKQNGGHIRVTSEASQGTEFRIYLPAVDGKMKGTKDSKSEEKLRGGDTILLVEDEPALLKLGRRMLEALGYRVLAAPGPYEALDIADREEGIDLLVTDVIMPRMNGRELMNSLKRIHPELRVLYISGYTAEVIANQGVLEEDVHFLQKPFSMNALSRALAEALGKV</sequence>
<keyword evidence="6 14" id="KW-0597">Phosphoprotein</keyword>
<dbReference type="SUPFAM" id="SSF47384">
    <property type="entry name" value="Homodimeric domain of signal transducing histidine kinase"/>
    <property type="match status" value="1"/>
</dbReference>
<feature type="coiled-coil region" evidence="15">
    <location>
        <begin position="245"/>
        <end position="283"/>
    </location>
</feature>
<dbReference type="InterPro" id="IPR036097">
    <property type="entry name" value="HisK_dim/P_sf"/>
</dbReference>
<dbReference type="GO" id="GO:0005886">
    <property type="term" value="C:plasma membrane"/>
    <property type="evidence" value="ECO:0007669"/>
    <property type="project" value="UniProtKB-SubCell"/>
</dbReference>
<evidence type="ECO:0000256" key="1">
    <source>
        <dbReference type="ARBA" id="ARBA00000085"/>
    </source>
</evidence>
<evidence type="ECO:0000256" key="15">
    <source>
        <dbReference type="SAM" id="Coils"/>
    </source>
</evidence>
<keyword evidence="12" id="KW-1133">Transmembrane helix</keyword>
<dbReference type="SMART" id="SM00388">
    <property type="entry name" value="HisKA"/>
    <property type="match status" value="1"/>
</dbReference>
<dbReference type="SMART" id="SM00086">
    <property type="entry name" value="PAC"/>
    <property type="match status" value="3"/>
</dbReference>
<dbReference type="OrthoDB" id="9758831at2"/>
<keyword evidence="5" id="KW-0997">Cell inner membrane</keyword>
<evidence type="ECO:0000256" key="14">
    <source>
        <dbReference type="PROSITE-ProRule" id="PRU00169"/>
    </source>
</evidence>
<dbReference type="Proteomes" id="UP000321595">
    <property type="component" value="Chromosome"/>
</dbReference>
<dbReference type="InterPro" id="IPR036890">
    <property type="entry name" value="HATPase_C_sf"/>
</dbReference>
<evidence type="ECO:0000256" key="11">
    <source>
        <dbReference type="ARBA" id="ARBA00022777"/>
    </source>
</evidence>
<dbReference type="PROSITE" id="PS50109">
    <property type="entry name" value="HIS_KIN"/>
    <property type="match status" value="1"/>
</dbReference>
<evidence type="ECO:0000259" key="16">
    <source>
        <dbReference type="PROSITE" id="PS50109"/>
    </source>
</evidence>
<gene>
    <name evidence="20" type="ORF">FRD01_07400</name>
</gene>
<dbReference type="KEGG" id="bbae:FRD01_07400"/>
<dbReference type="PROSITE" id="PS50113">
    <property type="entry name" value="PAC"/>
    <property type="match status" value="3"/>
</dbReference>
<dbReference type="SUPFAM" id="SSF52172">
    <property type="entry name" value="CheY-like"/>
    <property type="match status" value="1"/>
</dbReference>
<dbReference type="Gene3D" id="3.30.565.10">
    <property type="entry name" value="Histidine kinase-like ATPase, C-terminal domain"/>
    <property type="match status" value="1"/>
</dbReference>
<dbReference type="AlphaFoldDB" id="A0A5B8XUJ1"/>
<dbReference type="Pfam" id="PF00072">
    <property type="entry name" value="Response_reg"/>
    <property type="match status" value="1"/>
</dbReference>
<dbReference type="RefSeq" id="WP_146958754.1">
    <property type="nucleotide sequence ID" value="NZ_CP042467.1"/>
</dbReference>
<dbReference type="InterPro" id="IPR001610">
    <property type="entry name" value="PAC"/>
</dbReference>
<protein>
    <recommendedName>
        <fullName evidence="3">histidine kinase</fullName>
        <ecNumber evidence="3">2.7.13.3</ecNumber>
    </recommendedName>
</protein>
<dbReference type="InterPro" id="IPR011006">
    <property type="entry name" value="CheY-like_superfamily"/>
</dbReference>
<evidence type="ECO:0000259" key="19">
    <source>
        <dbReference type="PROSITE" id="PS50113"/>
    </source>
</evidence>
<dbReference type="SMART" id="SM00448">
    <property type="entry name" value="REC"/>
    <property type="match status" value="1"/>
</dbReference>
<dbReference type="PANTHER" id="PTHR43304">
    <property type="entry name" value="PHYTOCHROME-LIKE PROTEIN CPH1"/>
    <property type="match status" value="1"/>
</dbReference>
<evidence type="ECO:0000256" key="12">
    <source>
        <dbReference type="ARBA" id="ARBA00022989"/>
    </source>
</evidence>
<evidence type="ECO:0000256" key="5">
    <source>
        <dbReference type="ARBA" id="ARBA00022519"/>
    </source>
</evidence>
<dbReference type="InterPro" id="IPR001789">
    <property type="entry name" value="Sig_transdc_resp-reg_receiver"/>
</dbReference>
<feature type="domain" description="PAC" evidence="19">
    <location>
        <begin position="354"/>
        <end position="405"/>
    </location>
</feature>